<dbReference type="Proteomes" id="UP001448207">
    <property type="component" value="Unassembled WGS sequence"/>
</dbReference>
<evidence type="ECO:0000256" key="1">
    <source>
        <dbReference type="ARBA" id="ARBA00001954"/>
    </source>
</evidence>
<name>A0ABR3BEV5_PHYBL</name>
<dbReference type="InterPro" id="IPR004294">
    <property type="entry name" value="Carotenoid_Oase"/>
</dbReference>
<gene>
    <name evidence="6" type="ORF">J3Q64DRAFT_1713160</name>
</gene>
<keyword evidence="3" id="KW-0479">Metal-binding</keyword>
<proteinExistence type="inferred from homology"/>
<evidence type="ECO:0000256" key="5">
    <source>
        <dbReference type="ARBA" id="ARBA00023004"/>
    </source>
</evidence>
<comment type="caution">
    <text evidence="6">The sequence shown here is derived from an EMBL/GenBank/DDBJ whole genome shotgun (WGS) entry which is preliminary data.</text>
</comment>
<evidence type="ECO:0000256" key="2">
    <source>
        <dbReference type="ARBA" id="ARBA00006787"/>
    </source>
</evidence>
<dbReference type="PANTHER" id="PTHR10543">
    <property type="entry name" value="BETA-CAROTENE DIOXYGENASE"/>
    <property type="match status" value="1"/>
</dbReference>
<evidence type="ECO:0000256" key="4">
    <source>
        <dbReference type="ARBA" id="ARBA00023002"/>
    </source>
</evidence>
<comment type="similarity">
    <text evidence="2">Belongs to the carotenoid oxygenase family.</text>
</comment>
<evidence type="ECO:0000313" key="7">
    <source>
        <dbReference type="Proteomes" id="UP001448207"/>
    </source>
</evidence>
<evidence type="ECO:0000256" key="3">
    <source>
        <dbReference type="ARBA" id="ARBA00022723"/>
    </source>
</evidence>
<comment type="cofactor">
    <cofactor evidence="1">
        <name>Fe(2+)</name>
        <dbReference type="ChEBI" id="CHEBI:29033"/>
    </cofactor>
</comment>
<keyword evidence="7" id="KW-1185">Reference proteome</keyword>
<keyword evidence="5" id="KW-0408">Iron</keyword>
<organism evidence="6 7">
    <name type="scientific">Phycomyces blakesleeanus</name>
    <dbReference type="NCBI Taxonomy" id="4837"/>
    <lineage>
        <taxon>Eukaryota</taxon>
        <taxon>Fungi</taxon>
        <taxon>Fungi incertae sedis</taxon>
        <taxon>Mucoromycota</taxon>
        <taxon>Mucoromycotina</taxon>
        <taxon>Mucoromycetes</taxon>
        <taxon>Mucorales</taxon>
        <taxon>Phycomycetaceae</taxon>
        <taxon>Phycomyces</taxon>
    </lineage>
</organism>
<sequence>MTTIQGFHNAEVSHDIRDLEVVGQLPDWLTGEHYTIGPGTVDVKFSRKAEVDGQLQSVTAFFRFNHWFDSLPLVNRFDFNAKRNTISHRQRLTSYRMEEKIRDHHGFTPRHPATFFKTDSHQTVLSKFLTPSRAVKPDGEPCGVHIVTEIPGLRGRLYCRNYANHLQELDPTDLKPIKLQTFEEINPAFKGPIACPEGRVDSTTGEYINVTMDVGYQSTQYTFMSLSEEYPQGRVIATLNAPTAFVNTFCLTPNYIILPLFPVIANSSKLNWNASILDSHQFDKSQPTRFYVISRARQQVVATYQARACFAFHQVNAFEVGDSINLDMIVYQDDTILRQLTRPQLRQLGTMFPERLASSQVCRFTLGNLTAAGSQYLIYGQPVASLSSRLSSLLLKSTKSSWEWMPVAHEEARVPPSLELPSIHPLRSGSSYSFMYGVGFSANSALLDGTIWDSIIKTNMETRSIVGTWYQAGCYPSQPVFVPRPDAIGEDDGVLISIVLDSARASSFVLVLDAISLQPLARADLGLVVPLSFGCGATRLVRHY</sequence>
<protein>
    <submittedName>
        <fullName evidence="6">Carotenoid oxygenase</fullName>
    </submittedName>
</protein>
<reference evidence="6 7" key="1">
    <citation type="submission" date="2024-04" db="EMBL/GenBank/DDBJ databases">
        <title>Symmetric and asymmetric DNA N6-adenine methylation regulates different biological responses in Mucorales.</title>
        <authorList>
            <consortium name="Lawrence Berkeley National Laboratory"/>
            <person name="Lax C."/>
            <person name="Mondo S.J."/>
            <person name="Osorio-Concepcion M."/>
            <person name="Muszewska A."/>
            <person name="Corrochano-Luque M."/>
            <person name="Gutierrez G."/>
            <person name="Riley R."/>
            <person name="Lipzen A."/>
            <person name="Guo J."/>
            <person name="Hundley H."/>
            <person name="Amirebrahimi M."/>
            <person name="Ng V."/>
            <person name="Lorenzo-Gutierrez D."/>
            <person name="Binder U."/>
            <person name="Yang J."/>
            <person name="Song Y."/>
            <person name="Canovas D."/>
            <person name="Navarro E."/>
            <person name="Freitag M."/>
            <person name="Gabaldon T."/>
            <person name="Grigoriev I.V."/>
            <person name="Corrochano L.M."/>
            <person name="Nicolas F.E."/>
            <person name="Garre V."/>
        </authorList>
    </citation>
    <scope>NUCLEOTIDE SEQUENCE [LARGE SCALE GENOMIC DNA]</scope>
    <source>
        <strain evidence="6 7">L51</strain>
    </source>
</reference>
<evidence type="ECO:0000313" key="6">
    <source>
        <dbReference type="EMBL" id="KAL0097389.1"/>
    </source>
</evidence>
<keyword evidence="4" id="KW-0560">Oxidoreductase</keyword>
<dbReference type="Pfam" id="PF03055">
    <property type="entry name" value="RPE65"/>
    <property type="match status" value="1"/>
</dbReference>
<accession>A0ABR3BEV5</accession>
<dbReference type="EMBL" id="JBCLYO010000001">
    <property type="protein sequence ID" value="KAL0097389.1"/>
    <property type="molecule type" value="Genomic_DNA"/>
</dbReference>
<dbReference type="PANTHER" id="PTHR10543:SF24">
    <property type="entry name" value="CAROTENOID ISOMEROOXYGENASE"/>
    <property type="match status" value="1"/>
</dbReference>